<evidence type="ECO:0008006" key="4">
    <source>
        <dbReference type="Google" id="ProtNLM"/>
    </source>
</evidence>
<proteinExistence type="predicted"/>
<organism evidence="2 3">
    <name type="scientific">Klebsormidium nitens</name>
    <name type="common">Green alga</name>
    <name type="synonym">Ulothrix nitens</name>
    <dbReference type="NCBI Taxonomy" id="105231"/>
    <lineage>
        <taxon>Eukaryota</taxon>
        <taxon>Viridiplantae</taxon>
        <taxon>Streptophyta</taxon>
        <taxon>Klebsormidiophyceae</taxon>
        <taxon>Klebsormidiales</taxon>
        <taxon>Klebsormidiaceae</taxon>
        <taxon>Klebsormidium</taxon>
    </lineage>
</organism>
<evidence type="ECO:0000256" key="1">
    <source>
        <dbReference type="SAM" id="MobiDB-lite"/>
    </source>
</evidence>
<dbReference type="EMBL" id="DF236960">
    <property type="protein sequence ID" value="GAQ78343.1"/>
    <property type="molecule type" value="Genomic_DNA"/>
</dbReference>
<dbReference type="PANTHER" id="PTHR34365:SF7">
    <property type="entry name" value="GLYCINE-RICH DOMAIN-CONTAINING PROTEIN 1"/>
    <property type="match status" value="1"/>
</dbReference>
<keyword evidence="3" id="KW-1185">Reference proteome</keyword>
<reference evidence="2 3" key="1">
    <citation type="journal article" date="2014" name="Nat. Commun.">
        <title>Klebsormidium flaccidum genome reveals primary factors for plant terrestrial adaptation.</title>
        <authorList>
            <person name="Hori K."/>
            <person name="Maruyama F."/>
            <person name="Fujisawa T."/>
            <person name="Togashi T."/>
            <person name="Yamamoto N."/>
            <person name="Seo M."/>
            <person name="Sato S."/>
            <person name="Yamada T."/>
            <person name="Mori H."/>
            <person name="Tajima N."/>
            <person name="Moriyama T."/>
            <person name="Ikeuchi M."/>
            <person name="Watanabe M."/>
            <person name="Wada H."/>
            <person name="Kobayashi K."/>
            <person name="Saito M."/>
            <person name="Masuda T."/>
            <person name="Sasaki-Sekimoto Y."/>
            <person name="Mashiguchi K."/>
            <person name="Awai K."/>
            <person name="Shimojima M."/>
            <person name="Masuda S."/>
            <person name="Iwai M."/>
            <person name="Nobusawa T."/>
            <person name="Narise T."/>
            <person name="Kondo S."/>
            <person name="Saito H."/>
            <person name="Sato R."/>
            <person name="Murakawa M."/>
            <person name="Ihara Y."/>
            <person name="Oshima-Yamada Y."/>
            <person name="Ohtaka K."/>
            <person name="Satoh M."/>
            <person name="Sonobe K."/>
            <person name="Ishii M."/>
            <person name="Ohtani R."/>
            <person name="Kanamori-Sato M."/>
            <person name="Honoki R."/>
            <person name="Miyazaki D."/>
            <person name="Mochizuki H."/>
            <person name="Umetsu J."/>
            <person name="Higashi K."/>
            <person name="Shibata D."/>
            <person name="Kamiya Y."/>
            <person name="Sato N."/>
            <person name="Nakamura Y."/>
            <person name="Tabata S."/>
            <person name="Ida S."/>
            <person name="Kurokawa K."/>
            <person name="Ohta H."/>
        </authorList>
    </citation>
    <scope>NUCLEOTIDE SEQUENCE [LARGE SCALE GENOMIC DNA]</scope>
    <source>
        <strain evidence="2 3">NIES-2285</strain>
    </source>
</reference>
<accession>A0A1Y1HK86</accession>
<gene>
    <name evidence="2" type="ORF">KFL_000110400</name>
</gene>
<dbReference type="PANTHER" id="PTHR34365">
    <property type="entry name" value="ENOLASE (DUF1399)"/>
    <property type="match status" value="1"/>
</dbReference>
<dbReference type="STRING" id="105231.A0A1Y1HK86"/>
<dbReference type="AlphaFoldDB" id="A0A1Y1HK86"/>
<feature type="region of interest" description="Disordered" evidence="1">
    <location>
        <begin position="423"/>
        <end position="443"/>
    </location>
</feature>
<evidence type="ECO:0000313" key="2">
    <source>
        <dbReference type="EMBL" id="GAQ78343.1"/>
    </source>
</evidence>
<name>A0A1Y1HK86_KLENI</name>
<sequence length="476" mass="51768">MAAICAAHSSGKKAPLSARPCKQGSDVTRAAATCIWTPGPAVQPHLAEKPADVSVPLGSCQEEENAAAARIVISDDLVARARAQVKFLAAVEGANQLHAPENALKIVRRYARFWLPLLAKHGESAELMPPLDVEWAWHCHLLNPLAYRAECEQLAGRVLDHSVIKDKALALGTAMSLWASEYPGEPWALSDASEPANRKELSAIESYVLAAMARQKMFYGEVCANEPRINETAYLENALQRYRKFLHLAHKTRDTGMSIIPTRDVDLMWHAHQRSPLAYAADCIRLMGDVIGHDDTYEPEADDFEAFFAVAGVWQAVYGDVYDTSAAEGAEAPDAVACKGRCLFYALRSDALHISMKKPRATACRCQGLYATDVSPKHAAVPSNQKPSAQVCRINHCLAQVIQNPAAVPCREAGRANAASSKKRPAAFPCGSSPSAEDAKPRPRRAVYKYHHAHEAAANAEAPGLEPCYLEKTMVC</sequence>
<protein>
    <recommendedName>
        <fullName evidence="4">Glycine-rich domain-containing protein-like</fullName>
    </recommendedName>
</protein>
<dbReference type="InterPro" id="IPR009836">
    <property type="entry name" value="GRDP-like"/>
</dbReference>
<dbReference type="OrthoDB" id="2684236at2759"/>
<dbReference type="Pfam" id="PF07173">
    <property type="entry name" value="GRDP-like"/>
    <property type="match status" value="1"/>
</dbReference>
<dbReference type="Proteomes" id="UP000054558">
    <property type="component" value="Unassembled WGS sequence"/>
</dbReference>
<evidence type="ECO:0000313" key="3">
    <source>
        <dbReference type="Proteomes" id="UP000054558"/>
    </source>
</evidence>